<dbReference type="PANTHER" id="PTHR31970">
    <property type="match status" value="1"/>
</dbReference>
<dbReference type="EMBL" id="JAUEDM010000002">
    <property type="protein sequence ID" value="KAK3325477.1"/>
    <property type="molecule type" value="Genomic_DNA"/>
</dbReference>
<keyword evidence="1" id="KW-0812">Transmembrane</keyword>
<evidence type="ECO:0000256" key="1">
    <source>
        <dbReference type="SAM" id="Phobius"/>
    </source>
</evidence>
<accession>A0AAE0II33</accession>
<keyword evidence="1" id="KW-1133">Transmembrane helix</keyword>
<feature type="transmembrane region" description="Helical" evidence="1">
    <location>
        <begin position="162"/>
        <end position="180"/>
    </location>
</feature>
<dbReference type="Pfam" id="PF16983">
    <property type="entry name" value="MFS_MOT1"/>
    <property type="match status" value="2"/>
</dbReference>
<reference evidence="2" key="1">
    <citation type="journal article" date="2023" name="Mol. Phylogenet. Evol.">
        <title>Genome-scale phylogeny and comparative genomics of the fungal order Sordariales.</title>
        <authorList>
            <person name="Hensen N."/>
            <person name="Bonometti L."/>
            <person name="Westerberg I."/>
            <person name="Brannstrom I.O."/>
            <person name="Guillou S."/>
            <person name="Cros-Aarteil S."/>
            <person name="Calhoun S."/>
            <person name="Haridas S."/>
            <person name="Kuo A."/>
            <person name="Mondo S."/>
            <person name="Pangilinan J."/>
            <person name="Riley R."/>
            <person name="LaButti K."/>
            <person name="Andreopoulos B."/>
            <person name="Lipzen A."/>
            <person name="Chen C."/>
            <person name="Yan M."/>
            <person name="Daum C."/>
            <person name="Ng V."/>
            <person name="Clum A."/>
            <person name="Steindorff A."/>
            <person name="Ohm R.A."/>
            <person name="Martin F."/>
            <person name="Silar P."/>
            <person name="Natvig D.O."/>
            <person name="Lalanne C."/>
            <person name="Gautier V."/>
            <person name="Ament-Velasquez S.L."/>
            <person name="Kruys A."/>
            <person name="Hutchinson M.I."/>
            <person name="Powell A.J."/>
            <person name="Barry K."/>
            <person name="Miller A.N."/>
            <person name="Grigoriev I.V."/>
            <person name="Debuchy R."/>
            <person name="Gladieux P."/>
            <person name="Hiltunen Thoren M."/>
            <person name="Johannesson H."/>
        </authorList>
    </citation>
    <scope>NUCLEOTIDE SEQUENCE</scope>
    <source>
        <strain evidence="2">CBS 118394</strain>
    </source>
</reference>
<sequence>MVLDQLAARLRRVNRYNLQTLRRSPAAEISGALGDLGTLLPVMIALAVQGSINLSSTLVLSGIFNMATGAAFGVPLPVQPMKAIAAASIARKSSLSETVAAGSWVGAVVLVLSITGLLRALTRCVPVPVVKGIQLGAGLRLIISAGSSLILPLGWWTTPTVLDNRLWALGAFLALLGLGGTTDSQKRSGGKIFPYALVTFLIGLCFALVTMDNKNVGGLWRWSITTPSFLSTEAMGMALAQLPLTTLNSVIAASALAIDLFPPPSLPPPSLSTDDACPITPSTTALGISVAAMNLVGCWFGAMPVCHGSGGLAAQHRFGARSGASIVLLGGAKVFLGFLSGTLPLIDLLATFPRSLLGVMVAAAGLELARVGASLNHGAQDLWEEVVTTTSEENDSSDGNTAGAGTKLRRQHRVISDVERDERWTVMLTTAAGILAFRNDSVGFVAGLLCFAAYRFAEYMDGRRQWRWQSQTEESPLLESRGC</sequence>
<gene>
    <name evidence="2" type="ORF">B0H66DRAFT_548399</name>
</gene>
<keyword evidence="1" id="KW-0472">Membrane</keyword>
<evidence type="ECO:0000313" key="3">
    <source>
        <dbReference type="Proteomes" id="UP001283341"/>
    </source>
</evidence>
<evidence type="ECO:0000313" key="2">
    <source>
        <dbReference type="EMBL" id="KAK3325477.1"/>
    </source>
</evidence>
<dbReference type="GO" id="GO:0015098">
    <property type="term" value="F:molybdate ion transmembrane transporter activity"/>
    <property type="evidence" value="ECO:0007669"/>
    <property type="project" value="InterPro"/>
</dbReference>
<feature type="transmembrane region" description="Helical" evidence="1">
    <location>
        <begin position="326"/>
        <end position="346"/>
    </location>
</feature>
<feature type="transmembrane region" description="Helical" evidence="1">
    <location>
        <begin position="192"/>
        <end position="211"/>
    </location>
</feature>
<feature type="transmembrane region" description="Helical" evidence="1">
    <location>
        <begin position="58"/>
        <end position="78"/>
    </location>
</feature>
<feature type="transmembrane region" description="Helical" evidence="1">
    <location>
        <begin position="32"/>
        <end position="52"/>
    </location>
</feature>
<proteinExistence type="predicted"/>
<dbReference type="InterPro" id="IPR031563">
    <property type="entry name" value="MOT1/MOT2"/>
</dbReference>
<keyword evidence="3" id="KW-1185">Reference proteome</keyword>
<dbReference type="PANTHER" id="PTHR31970:SF9">
    <property type="entry name" value="MOLYBDATE TRANSPORTER 2"/>
    <property type="match status" value="1"/>
</dbReference>
<name>A0AAE0II33_9PEZI</name>
<dbReference type="Proteomes" id="UP001283341">
    <property type="component" value="Unassembled WGS sequence"/>
</dbReference>
<reference evidence="2" key="2">
    <citation type="submission" date="2023-06" db="EMBL/GenBank/DDBJ databases">
        <authorList>
            <consortium name="Lawrence Berkeley National Laboratory"/>
            <person name="Haridas S."/>
            <person name="Hensen N."/>
            <person name="Bonometti L."/>
            <person name="Westerberg I."/>
            <person name="Brannstrom I.O."/>
            <person name="Guillou S."/>
            <person name="Cros-Aarteil S."/>
            <person name="Calhoun S."/>
            <person name="Kuo A."/>
            <person name="Mondo S."/>
            <person name="Pangilinan J."/>
            <person name="Riley R."/>
            <person name="Labutti K."/>
            <person name="Andreopoulos B."/>
            <person name="Lipzen A."/>
            <person name="Chen C."/>
            <person name="Yanf M."/>
            <person name="Daum C."/>
            <person name="Ng V."/>
            <person name="Clum A."/>
            <person name="Steindorff A."/>
            <person name="Ohm R."/>
            <person name="Martin F."/>
            <person name="Silar P."/>
            <person name="Natvig D."/>
            <person name="Lalanne C."/>
            <person name="Gautier V."/>
            <person name="Ament-Velasquez S.L."/>
            <person name="Kruys A."/>
            <person name="Hutchinson M.I."/>
            <person name="Powell A.J."/>
            <person name="Barry K."/>
            <person name="Miller A.N."/>
            <person name="Grigoriev I.V."/>
            <person name="Debuchy R."/>
            <person name="Gladieux P."/>
            <person name="Thoren M.H."/>
            <person name="Johannesson H."/>
        </authorList>
    </citation>
    <scope>NUCLEOTIDE SEQUENCE</scope>
    <source>
        <strain evidence="2">CBS 118394</strain>
    </source>
</reference>
<comment type="caution">
    <text evidence="2">The sequence shown here is derived from an EMBL/GenBank/DDBJ whole genome shotgun (WGS) entry which is preliminary data.</text>
</comment>
<feature type="transmembrane region" description="Helical" evidence="1">
    <location>
        <begin position="99"/>
        <end position="121"/>
    </location>
</feature>
<feature type="transmembrane region" description="Helical" evidence="1">
    <location>
        <begin position="133"/>
        <end position="155"/>
    </location>
</feature>
<protein>
    <submittedName>
        <fullName evidence="2">Sulfate transporter</fullName>
    </submittedName>
</protein>
<dbReference type="AlphaFoldDB" id="A0AAE0II33"/>
<organism evidence="2 3">
    <name type="scientific">Apodospora peruviana</name>
    <dbReference type="NCBI Taxonomy" id="516989"/>
    <lineage>
        <taxon>Eukaryota</taxon>
        <taxon>Fungi</taxon>
        <taxon>Dikarya</taxon>
        <taxon>Ascomycota</taxon>
        <taxon>Pezizomycotina</taxon>
        <taxon>Sordariomycetes</taxon>
        <taxon>Sordariomycetidae</taxon>
        <taxon>Sordariales</taxon>
        <taxon>Lasiosphaeriaceae</taxon>
        <taxon>Apodospora</taxon>
    </lineage>
</organism>